<dbReference type="PROSITE" id="PS00086">
    <property type="entry name" value="CYTOCHROME_P450"/>
    <property type="match status" value="1"/>
</dbReference>
<dbReference type="InterPro" id="IPR050121">
    <property type="entry name" value="Cytochrome_P450_monoxygenase"/>
</dbReference>
<gene>
    <name evidence="11" type="ORF">CI238_03406</name>
</gene>
<keyword evidence="12" id="KW-1185">Reference proteome</keyword>
<comment type="pathway">
    <text evidence="2">Secondary metabolite biosynthesis.</text>
</comment>
<keyword evidence="6 10" id="KW-0560">Oxidoreductase</keyword>
<organism evidence="11 12">
    <name type="scientific">Colletotrichum incanum</name>
    <name type="common">Soybean anthracnose fungus</name>
    <dbReference type="NCBI Taxonomy" id="1573173"/>
    <lineage>
        <taxon>Eukaryota</taxon>
        <taxon>Fungi</taxon>
        <taxon>Dikarya</taxon>
        <taxon>Ascomycota</taxon>
        <taxon>Pezizomycotina</taxon>
        <taxon>Sordariomycetes</taxon>
        <taxon>Hypocreomycetidae</taxon>
        <taxon>Glomerellales</taxon>
        <taxon>Glomerellaceae</taxon>
        <taxon>Colletotrichum</taxon>
        <taxon>Colletotrichum spaethianum species complex</taxon>
    </lineage>
</organism>
<dbReference type="PRINTS" id="PR00465">
    <property type="entry name" value="EP450IV"/>
</dbReference>
<sequence>MVATIAVEVASLTSVQLLPIVLITLSVLGILKLSWTWWRLRHIPGPFFARFTNLQRIYWVKTTRAHLLLQEQHDRYGEIVRIGPNTVAISNPEVLPVIYTTRTGFPKSDFYPTLQGYTPKGGKLEAIFNTTSDEIHKSLKGPIAPLFTLANIPYLEPRVDEVLECLREKLDEKFVHNSVVINLGRWVQYFAFDVMGTLTFSKRYGFLDTGKDVGRMLETIVDFMRISAPYTQIPWFDKLLRKNRVGDFLQRTFGLQASMGILAFVGKAINEKKQELEKLGTTPEDDKYGRGKDFLTRYIEIVEKDSSVPPWAPVAWTFSNVIAGSDSVGSLMGTTLFHLLAYPQTLDRLYEELRSANLSKPFPKWSEVRNLPYLDACVQEGVRMHPPFNLPFERVVPKGGITILGHFLPENTVIGGSPYVVNRHKGWFGEDAEFWRPERWLEKDEAHKKKLEQGILTFGGGRRVCLGRYVGILEIKKLIPFLILNYDIRIVDPERFQVENSWFFFQSGLYATMKKRTDAEQPEPPVVPA</sequence>
<reference evidence="11 12" key="1">
    <citation type="submission" date="2015-06" db="EMBL/GenBank/DDBJ databases">
        <title>Survival trade-offs in plant roots during colonization by closely related pathogenic and mutualistic fungi.</title>
        <authorList>
            <person name="Hacquard S."/>
            <person name="Kracher B."/>
            <person name="Hiruma K."/>
            <person name="Weinman A."/>
            <person name="Muench P."/>
            <person name="Garrido Oter R."/>
            <person name="Ver Loren van Themaat E."/>
            <person name="Dallerey J.-F."/>
            <person name="Damm U."/>
            <person name="Henrissat B."/>
            <person name="Lespinet O."/>
            <person name="Thon M."/>
            <person name="Kemen E."/>
            <person name="McHardy A.C."/>
            <person name="Schulze-Lefert P."/>
            <person name="O'Connell R.J."/>
        </authorList>
    </citation>
    <scope>NUCLEOTIDE SEQUENCE [LARGE SCALE GENOMIC DNA]</scope>
    <source>
        <strain evidence="11 12">MAFF 238704</strain>
    </source>
</reference>
<comment type="caution">
    <text evidence="11">The sequence shown here is derived from an EMBL/GenBank/DDBJ whole genome shotgun (WGS) entry which is preliminary data.</text>
</comment>
<evidence type="ECO:0000256" key="2">
    <source>
        <dbReference type="ARBA" id="ARBA00005179"/>
    </source>
</evidence>
<dbReference type="GO" id="GO:0005506">
    <property type="term" value="F:iron ion binding"/>
    <property type="evidence" value="ECO:0007669"/>
    <property type="project" value="InterPro"/>
</dbReference>
<keyword evidence="8 10" id="KW-0503">Monooxygenase</keyword>
<dbReference type="PANTHER" id="PTHR24305">
    <property type="entry name" value="CYTOCHROME P450"/>
    <property type="match status" value="1"/>
</dbReference>
<evidence type="ECO:0000256" key="7">
    <source>
        <dbReference type="ARBA" id="ARBA00023004"/>
    </source>
</evidence>
<keyword evidence="7 9" id="KW-0408">Iron</keyword>
<dbReference type="STRING" id="1573173.A0A167AQL5"/>
<dbReference type="GO" id="GO:0004497">
    <property type="term" value="F:monooxygenase activity"/>
    <property type="evidence" value="ECO:0007669"/>
    <property type="project" value="UniProtKB-KW"/>
</dbReference>
<dbReference type="InterPro" id="IPR001128">
    <property type="entry name" value="Cyt_P450"/>
</dbReference>
<dbReference type="AlphaFoldDB" id="A0A167AQL5"/>
<comment type="similarity">
    <text evidence="3 10">Belongs to the cytochrome P450 family.</text>
</comment>
<dbReference type="InterPro" id="IPR036396">
    <property type="entry name" value="Cyt_P450_sf"/>
</dbReference>
<evidence type="ECO:0000256" key="9">
    <source>
        <dbReference type="PIRSR" id="PIRSR602403-1"/>
    </source>
</evidence>
<evidence type="ECO:0000256" key="10">
    <source>
        <dbReference type="RuleBase" id="RU000461"/>
    </source>
</evidence>
<evidence type="ECO:0000313" key="11">
    <source>
        <dbReference type="EMBL" id="KZL80416.1"/>
    </source>
</evidence>
<dbReference type="CDD" id="cd11060">
    <property type="entry name" value="CYP57A1-like"/>
    <property type="match status" value="1"/>
</dbReference>
<proteinExistence type="inferred from homology"/>
<dbReference type="SUPFAM" id="SSF48264">
    <property type="entry name" value="Cytochrome P450"/>
    <property type="match status" value="1"/>
</dbReference>
<dbReference type="Pfam" id="PF00067">
    <property type="entry name" value="p450"/>
    <property type="match status" value="1"/>
</dbReference>
<dbReference type="PANTHER" id="PTHR24305:SF175">
    <property type="entry name" value="CYTOCHROME P450 MONOOXYGENASE PKFB"/>
    <property type="match status" value="1"/>
</dbReference>
<dbReference type="OrthoDB" id="3934656at2759"/>
<keyword evidence="5 9" id="KW-0479">Metal-binding</keyword>
<comment type="cofactor">
    <cofactor evidence="1 9">
        <name>heme</name>
        <dbReference type="ChEBI" id="CHEBI:30413"/>
    </cofactor>
</comment>
<dbReference type="InterPro" id="IPR002403">
    <property type="entry name" value="Cyt_P450_E_grp-IV"/>
</dbReference>
<dbReference type="InterPro" id="IPR017972">
    <property type="entry name" value="Cyt_P450_CS"/>
</dbReference>
<evidence type="ECO:0000256" key="3">
    <source>
        <dbReference type="ARBA" id="ARBA00010617"/>
    </source>
</evidence>
<evidence type="ECO:0000256" key="6">
    <source>
        <dbReference type="ARBA" id="ARBA00023002"/>
    </source>
</evidence>
<feature type="binding site" description="axial binding residue" evidence="9">
    <location>
        <position position="465"/>
    </location>
    <ligand>
        <name>heme</name>
        <dbReference type="ChEBI" id="CHEBI:30413"/>
    </ligand>
    <ligandPart>
        <name>Fe</name>
        <dbReference type="ChEBI" id="CHEBI:18248"/>
    </ligandPart>
</feature>
<dbReference type="Proteomes" id="UP000076584">
    <property type="component" value="Unassembled WGS sequence"/>
</dbReference>
<name>A0A167AQL5_COLIC</name>
<evidence type="ECO:0000256" key="1">
    <source>
        <dbReference type="ARBA" id="ARBA00001971"/>
    </source>
</evidence>
<protein>
    <submittedName>
        <fullName evidence="11">Benzoate 4-monooxygenase cytochrome</fullName>
    </submittedName>
</protein>
<evidence type="ECO:0000256" key="5">
    <source>
        <dbReference type="ARBA" id="ARBA00022723"/>
    </source>
</evidence>
<dbReference type="Gene3D" id="1.10.630.10">
    <property type="entry name" value="Cytochrome P450"/>
    <property type="match status" value="1"/>
</dbReference>
<dbReference type="GO" id="GO:0020037">
    <property type="term" value="F:heme binding"/>
    <property type="evidence" value="ECO:0007669"/>
    <property type="project" value="InterPro"/>
</dbReference>
<evidence type="ECO:0000256" key="8">
    <source>
        <dbReference type="ARBA" id="ARBA00023033"/>
    </source>
</evidence>
<dbReference type="EMBL" id="LFIW01001905">
    <property type="protein sequence ID" value="KZL80416.1"/>
    <property type="molecule type" value="Genomic_DNA"/>
</dbReference>
<accession>A0A167AQL5</accession>
<dbReference type="GO" id="GO:0016705">
    <property type="term" value="F:oxidoreductase activity, acting on paired donors, with incorporation or reduction of molecular oxygen"/>
    <property type="evidence" value="ECO:0007669"/>
    <property type="project" value="InterPro"/>
</dbReference>
<evidence type="ECO:0000313" key="12">
    <source>
        <dbReference type="Proteomes" id="UP000076584"/>
    </source>
</evidence>
<dbReference type="PRINTS" id="PR00385">
    <property type="entry name" value="P450"/>
</dbReference>
<evidence type="ECO:0000256" key="4">
    <source>
        <dbReference type="ARBA" id="ARBA00022617"/>
    </source>
</evidence>
<keyword evidence="4 9" id="KW-0349">Heme</keyword>